<organism evidence="1 3">
    <name type="scientific">Natrialba magadii (strain ATCC 43099 / DSM 3394 / CCM 3739 / CIP 104546 / IAM 13178 / JCM 8861 / NBRC 102185 / NCIMB 2190 / MS3)</name>
    <name type="common">Natronobacterium magadii</name>
    <dbReference type="NCBI Taxonomy" id="547559"/>
    <lineage>
        <taxon>Archaea</taxon>
        <taxon>Methanobacteriati</taxon>
        <taxon>Methanobacteriota</taxon>
        <taxon>Stenosarchaea group</taxon>
        <taxon>Halobacteria</taxon>
        <taxon>Halobacteriales</taxon>
        <taxon>Natrialbaceae</taxon>
        <taxon>Natrialba</taxon>
    </lineage>
</organism>
<gene>
    <name evidence="1" type="ordered locus">Nmag_0360</name>
    <name evidence="2" type="ORF">C500_02235</name>
</gene>
<dbReference type="PaxDb" id="547559-Nmag_0360"/>
<dbReference type="Proteomes" id="UP000011543">
    <property type="component" value="Unassembled WGS sequence"/>
</dbReference>
<reference evidence="1" key="4">
    <citation type="submission" date="2016-09" db="EMBL/GenBank/DDBJ databases">
        <authorList>
            <person name="Pfeiffer F."/>
        </authorList>
    </citation>
    <scope>NUCLEOTIDE SEQUENCE</scope>
    <source>
        <strain evidence="1">ATCC 43099</strain>
    </source>
</reference>
<dbReference type="PATRIC" id="fig|547559.17.peg.422"/>
<proteinExistence type="predicted"/>
<protein>
    <submittedName>
        <fullName evidence="1">Uncharacterized protein</fullName>
    </submittedName>
</protein>
<reference evidence="2 4" key="3">
    <citation type="journal article" date="2014" name="PLoS Genet.">
        <title>Phylogenetically driven sequencing of extremely halophilic archaea reveals strategies for static and dynamic osmo-response.</title>
        <authorList>
            <person name="Becker E.A."/>
            <person name="Seitzer P.M."/>
            <person name="Tritt A."/>
            <person name="Larsen D."/>
            <person name="Krusor M."/>
            <person name="Yao A.I."/>
            <person name="Wu D."/>
            <person name="Madern D."/>
            <person name="Eisen J.A."/>
            <person name="Darling A.E."/>
            <person name="Facciotti M.T."/>
        </authorList>
    </citation>
    <scope>NUCLEOTIDE SEQUENCE [LARGE SCALE GENOMIC DNA]</scope>
    <source>
        <strain evidence="4">ATCC 43099 / DSM 3394 / CCM 3739 / CIP 104546 / IAM 13178 / JCM 8861 / NBRC 102185 / NCIMB 2190 / MS3</strain>
        <strain evidence="2">MS-3</strain>
    </source>
</reference>
<evidence type="ECO:0000313" key="1">
    <source>
        <dbReference type="EMBL" id="ADD03950.1"/>
    </source>
</evidence>
<dbReference type="OrthoDB" id="350279at2157"/>
<reference evidence="3" key="1">
    <citation type="submission" date="2010-02" db="EMBL/GenBank/DDBJ databases">
        <title>Complete sequence of chromosome of Natrialba magadii ATCC 43099.</title>
        <authorList>
            <consortium name="US DOE Joint Genome Institute"/>
            <person name="Lucas S."/>
            <person name="Copeland A."/>
            <person name="Lapidus A."/>
            <person name="Cheng J.-F."/>
            <person name="Bruce D."/>
            <person name="Goodwin L."/>
            <person name="Pitluck S."/>
            <person name="Davenport K."/>
            <person name="Saunders E."/>
            <person name="Detter J.C."/>
            <person name="Han C."/>
            <person name="Tapia R."/>
            <person name="Land M."/>
            <person name="Hauser L."/>
            <person name="Kyrpides N."/>
            <person name="Mikhailova N."/>
            <person name="De Castro R.E."/>
            <person name="Maupin-Furlow J.A."/>
            <person name="Woyke T."/>
        </authorList>
    </citation>
    <scope>NUCLEOTIDE SEQUENCE [LARGE SCALE GENOMIC DNA]</scope>
    <source>
        <strain evidence="3">ATCC 43099 / DSM 3394 / CCM 3739 / CIP 104546 / IAM 13178 / JCM 8861 / NBRC 102185 / NCIMB 2190 / MS3</strain>
    </source>
</reference>
<keyword evidence="3" id="KW-1185">Reference proteome</keyword>
<dbReference type="AlphaFoldDB" id="D3SXD0"/>
<name>D3SXD0_NATMM</name>
<evidence type="ECO:0000313" key="3">
    <source>
        <dbReference type="Proteomes" id="UP000001879"/>
    </source>
</evidence>
<dbReference type="EMBL" id="CP001932">
    <property type="protein sequence ID" value="ADD03950.1"/>
    <property type="molecule type" value="Genomic_DNA"/>
</dbReference>
<dbReference type="GeneID" id="8823181"/>
<sequence>MNDSTELLDLQKRQQKHDKEHHRDIFTLPYPERMNHYVLHFSKYVGRMSRDYADDDMRIEQIEKTLADSFIVGLAAANTLNLDLQNELEKMFGLEANGVAEWGEALNPADDVMDSEELKEWLFTRMASPAGRMANAMESLDHMEPMNTREVLEEETVEIISDLLIAAENLGTDLEEILDERWTEIEEESIL</sequence>
<evidence type="ECO:0000313" key="2">
    <source>
        <dbReference type="EMBL" id="ELY33613.1"/>
    </source>
</evidence>
<accession>D3SXD0</accession>
<dbReference type="EMBL" id="AOHS01000009">
    <property type="protein sequence ID" value="ELY33613.1"/>
    <property type="molecule type" value="Genomic_DNA"/>
</dbReference>
<dbReference type="KEGG" id="nmg:Nmag_0360"/>
<reference evidence="1 3" key="2">
    <citation type="journal article" date="2012" name="BMC Genomics">
        <title>A comparative genomics perspective on the genetic content of the alkaliphilic haloarchaeon Natrialba magadii ATCC 43099T.</title>
        <authorList>
            <person name="Siddaramappa S."/>
            <person name="Challacombe J.F."/>
            <person name="Decastro R.E."/>
            <person name="Pfeiffer F."/>
            <person name="Sastre D.E."/>
            <person name="Gimenez M.I."/>
            <person name="Paggi R.A."/>
            <person name="Detter J.C."/>
            <person name="Davenport K.W."/>
            <person name="Goodwin L.A."/>
            <person name="Kyrpides N."/>
            <person name="Tapia R."/>
            <person name="Pitluck S."/>
            <person name="Lucas S."/>
            <person name="Woyke T."/>
            <person name="Maupin-Furlow J.A."/>
        </authorList>
    </citation>
    <scope>NUCLEOTIDE SEQUENCE [LARGE SCALE GENOMIC DNA]</scope>
    <source>
        <strain evidence="1">ATCC 43099</strain>
        <strain evidence="3">ATCC 43099 / DSM 3394 / CCM 3739 / CIP 104546 / IAM 13178 / JCM 8861 / NBRC 102185 / NCIMB 2190 / MS3</strain>
    </source>
</reference>
<dbReference type="RefSeq" id="WP_004213858.1">
    <property type="nucleotide sequence ID" value="NC_013922.1"/>
</dbReference>
<dbReference type="STRING" id="547559.Nmag_0360"/>
<evidence type="ECO:0000313" key="4">
    <source>
        <dbReference type="Proteomes" id="UP000011543"/>
    </source>
</evidence>
<dbReference type="HOGENOM" id="CLU_1359408_0_0_2"/>
<dbReference type="Proteomes" id="UP000001879">
    <property type="component" value="Chromosome"/>
</dbReference>